<accession>C5DAW4</accession>
<dbReference type="HOGENOM" id="CLU_1608494_0_0_9"/>
<gene>
    <name evidence="1" type="ordered locus">GWCH70_1641</name>
</gene>
<dbReference type="EMBL" id="CP001638">
    <property type="protein sequence ID" value="ACS24428.1"/>
    <property type="molecule type" value="Genomic_DNA"/>
</dbReference>
<proteinExistence type="predicted"/>
<evidence type="ECO:0000313" key="1">
    <source>
        <dbReference type="EMBL" id="ACS24428.1"/>
    </source>
</evidence>
<dbReference type="OrthoDB" id="9898263at2"/>
<protein>
    <submittedName>
        <fullName evidence="1">Uncharacterized protein</fullName>
    </submittedName>
</protein>
<dbReference type="KEGG" id="gwc:GWCH70_1641"/>
<name>C5DAW4_GEOSW</name>
<sequence length="173" mass="20031">MEKPNEKLNITKDMLIKDVLDALNKGITKQEIAAKSGIRFTDLENKLTNAGITQQNETGKYIATSDKALYKRLSDRIYNVNRKREIKSKSEVADKSDLEQLFLEVREYMNAEREKAKLYKPSKEVWIQVKALQKLLLNVQQDWLIDALIKRALNTLSVTDDLQKYLAEKETNL</sequence>
<organism evidence="1">
    <name type="scientific">Geobacillus sp. (strain WCH70)</name>
    <dbReference type="NCBI Taxonomy" id="471223"/>
    <lineage>
        <taxon>Bacteria</taxon>
        <taxon>Bacillati</taxon>
        <taxon>Bacillota</taxon>
        <taxon>Bacilli</taxon>
        <taxon>Bacillales</taxon>
        <taxon>Anoxybacillaceae</taxon>
        <taxon>Geobacillus</taxon>
    </lineage>
</organism>
<dbReference type="AlphaFoldDB" id="C5DAW4"/>
<reference evidence="1" key="1">
    <citation type="submission" date="2009-06" db="EMBL/GenBank/DDBJ databases">
        <title>Complete sequence of chromosome of Geopacillus sp. WCH70.</title>
        <authorList>
            <consortium name="US DOE Joint Genome Institute"/>
            <person name="Lucas S."/>
            <person name="Copeland A."/>
            <person name="Lapidus A."/>
            <person name="Glavina del Rio T."/>
            <person name="Dalin E."/>
            <person name="Tice H."/>
            <person name="Bruce D."/>
            <person name="Goodwin L."/>
            <person name="Pitluck S."/>
            <person name="Chertkov O."/>
            <person name="Brettin T."/>
            <person name="Detter J.C."/>
            <person name="Han C."/>
            <person name="Larimer F."/>
            <person name="Land M."/>
            <person name="Hauser L."/>
            <person name="Kyrpides N."/>
            <person name="Mikhailova N."/>
            <person name="Brumm P."/>
            <person name="Mead D.A."/>
            <person name="Richardson P."/>
        </authorList>
    </citation>
    <scope>NUCLEOTIDE SEQUENCE [LARGE SCALE GENOMIC DNA]</scope>
    <source>
        <strain evidence="1">WCH70</strain>
    </source>
</reference>